<dbReference type="PANTHER" id="PTHR43248:SF29">
    <property type="entry name" value="TRIPEPTIDYL AMINOPEPTIDASE"/>
    <property type="match status" value="1"/>
</dbReference>
<keyword evidence="2" id="KW-0732">Signal</keyword>
<dbReference type="InterPro" id="IPR000073">
    <property type="entry name" value="AB_hydrolase_1"/>
</dbReference>
<keyword evidence="3 7" id="KW-0378">Hydrolase</keyword>
<evidence type="ECO:0000256" key="3">
    <source>
        <dbReference type="ARBA" id="ARBA00022801"/>
    </source>
</evidence>
<dbReference type="InterPro" id="IPR013595">
    <property type="entry name" value="Pept_S33_TAP-like_C"/>
</dbReference>
<evidence type="ECO:0000313" key="7">
    <source>
        <dbReference type="EMBL" id="MEE6260118.1"/>
    </source>
</evidence>
<comment type="similarity">
    <text evidence="1">Belongs to the peptidase S33 family.</text>
</comment>
<evidence type="ECO:0000259" key="5">
    <source>
        <dbReference type="Pfam" id="PF00561"/>
    </source>
</evidence>
<evidence type="ECO:0000259" key="6">
    <source>
        <dbReference type="Pfam" id="PF08386"/>
    </source>
</evidence>
<dbReference type="RefSeq" id="WP_331215246.1">
    <property type="nucleotide sequence ID" value="NZ_JAZGQK010000013.1"/>
</dbReference>
<dbReference type="Proteomes" id="UP001332243">
    <property type="component" value="Unassembled WGS sequence"/>
</dbReference>
<evidence type="ECO:0000313" key="8">
    <source>
        <dbReference type="Proteomes" id="UP001332243"/>
    </source>
</evidence>
<dbReference type="Pfam" id="PF08386">
    <property type="entry name" value="Abhydrolase_4"/>
    <property type="match status" value="1"/>
</dbReference>
<sequence>MTRRKGIVAGIGVLVMAAGAGLVALAPPAGASAAPPAVTWSDCVAYSDETLEAMGVSPEQLPRIRALLARTDCGTVQVPLDYNRPNGTKITVAISRLRATDQRHKLGSMAVNPGGPGGSGYLMPHELALTSPQFEALAVKYDLIGFDPRGVGYSTRAACAHPGNDITPPEIPAGPLTEETAKKIYDFQVLQNQTCWQSDPTFLGQLTTANVARDLDQVRKALGQEKLSYFGVSWGTLLGQVYRSLYPQSVGRMWLDSVVGPTANRLDSRFHDVIAADEGKIPRWATWAAERDATYHLGDTAEEVIALVKQLKAKLDATPIVFSDLDQPIDGNLAAFLAVSPSPLWTEGTPALAALTTATTGDPVPDALRPILIGDGPQEPTEPPADLPEQFNDAAGRAILCNDDTSPHDFPTFWRTYRSWQREFPITAGLAPFTQMCAGWPIPATEPFRLRKSNGSLQLSGHRWESPTPFPWVAQVRAKIGGTAFTVEDDIHGSVARVPECTEHLEAYFLTGRPDSGGCDGVTPPSASAASGATVAAAAESVPVSTDWAPSGNRWSWRKH</sequence>
<feature type="domain" description="AB hydrolase-1" evidence="5">
    <location>
        <begin position="112"/>
        <end position="403"/>
    </location>
</feature>
<evidence type="ECO:0000256" key="1">
    <source>
        <dbReference type="ARBA" id="ARBA00010088"/>
    </source>
</evidence>
<dbReference type="GO" id="GO:0016787">
    <property type="term" value="F:hydrolase activity"/>
    <property type="evidence" value="ECO:0007669"/>
    <property type="project" value="UniProtKB-KW"/>
</dbReference>
<protein>
    <submittedName>
        <fullName evidence="7">Alpha/beta fold hydrolase</fullName>
    </submittedName>
</protein>
<comment type="caution">
    <text evidence="7">The sequence shown here is derived from an EMBL/GenBank/DDBJ whole genome shotgun (WGS) entry which is preliminary data.</text>
</comment>
<dbReference type="EMBL" id="JAZGQK010000013">
    <property type="protein sequence ID" value="MEE6260118.1"/>
    <property type="molecule type" value="Genomic_DNA"/>
</dbReference>
<keyword evidence="8" id="KW-1185">Reference proteome</keyword>
<gene>
    <name evidence="7" type="ORF">V1633_16625</name>
</gene>
<feature type="domain" description="Peptidase S33 tripeptidyl aminopeptidase-like C-terminal" evidence="6">
    <location>
        <begin position="435"/>
        <end position="516"/>
    </location>
</feature>
<dbReference type="InterPro" id="IPR051601">
    <property type="entry name" value="Serine_prot/Carboxylest_S33"/>
</dbReference>
<dbReference type="PANTHER" id="PTHR43248">
    <property type="entry name" value="2-SUCCINYL-6-HYDROXY-2,4-CYCLOHEXADIENE-1-CARBOXYLATE SYNTHASE"/>
    <property type="match status" value="1"/>
</dbReference>
<reference evidence="7 8" key="1">
    <citation type="submission" date="2024-01" db="EMBL/GenBank/DDBJ databases">
        <title>Genome insights into Plantactinospora sonchi sp. nov.</title>
        <authorList>
            <person name="Wang L."/>
        </authorList>
    </citation>
    <scope>NUCLEOTIDE SEQUENCE [LARGE SCALE GENOMIC DNA]</scope>
    <source>
        <strain evidence="7 8">NEAU-QY2</strain>
    </source>
</reference>
<evidence type="ECO:0000256" key="2">
    <source>
        <dbReference type="ARBA" id="ARBA00022729"/>
    </source>
</evidence>
<accession>A0ABU7RUE3</accession>
<dbReference type="Gene3D" id="3.40.50.1820">
    <property type="entry name" value="alpha/beta hydrolase"/>
    <property type="match status" value="1"/>
</dbReference>
<organism evidence="7 8">
    <name type="scientific">Plantactinospora sonchi</name>
    <dbReference type="NCBI Taxonomy" id="1544735"/>
    <lineage>
        <taxon>Bacteria</taxon>
        <taxon>Bacillati</taxon>
        <taxon>Actinomycetota</taxon>
        <taxon>Actinomycetes</taxon>
        <taxon>Micromonosporales</taxon>
        <taxon>Micromonosporaceae</taxon>
        <taxon>Plantactinospora</taxon>
    </lineage>
</organism>
<dbReference type="InterPro" id="IPR029058">
    <property type="entry name" value="AB_hydrolase_fold"/>
</dbReference>
<dbReference type="Pfam" id="PF00561">
    <property type="entry name" value="Abhydrolase_1"/>
    <property type="match status" value="1"/>
</dbReference>
<evidence type="ECO:0000256" key="4">
    <source>
        <dbReference type="SAM" id="MobiDB-lite"/>
    </source>
</evidence>
<name>A0ABU7RUE3_9ACTN</name>
<dbReference type="SUPFAM" id="SSF53474">
    <property type="entry name" value="alpha/beta-Hydrolases"/>
    <property type="match status" value="1"/>
</dbReference>
<proteinExistence type="inferred from homology"/>
<feature type="region of interest" description="Disordered" evidence="4">
    <location>
        <begin position="541"/>
        <end position="560"/>
    </location>
</feature>